<evidence type="ECO:0000256" key="2">
    <source>
        <dbReference type="ARBA" id="ARBA00022664"/>
    </source>
</evidence>
<keyword evidence="4" id="KW-0508">mRNA splicing</keyword>
<keyword evidence="5" id="KW-0539">Nucleus</keyword>
<dbReference type="GO" id="GO:0006397">
    <property type="term" value="P:mRNA processing"/>
    <property type="evidence" value="ECO:0007669"/>
    <property type="project" value="UniProtKB-KW"/>
</dbReference>
<dbReference type="AlphaFoldDB" id="A0A7R9IJT3"/>
<dbReference type="InterPro" id="IPR011990">
    <property type="entry name" value="TPR-like_helical_dom_sf"/>
</dbReference>
<dbReference type="PANTHER" id="PTHR17204:SF25">
    <property type="entry name" value="RRM DOMAIN-CONTAINING PROTEIN"/>
    <property type="match status" value="1"/>
</dbReference>
<comment type="subcellular location">
    <subcellularLocation>
        <location evidence="1">Nucleus</location>
    </subcellularLocation>
</comment>
<dbReference type="GO" id="GO:0005634">
    <property type="term" value="C:nucleus"/>
    <property type="evidence" value="ECO:0007669"/>
    <property type="project" value="UniProtKB-SubCell"/>
</dbReference>
<organism evidence="7">
    <name type="scientific">Timema tahoe</name>
    <dbReference type="NCBI Taxonomy" id="61484"/>
    <lineage>
        <taxon>Eukaryota</taxon>
        <taxon>Metazoa</taxon>
        <taxon>Ecdysozoa</taxon>
        <taxon>Arthropoda</taxon>
        <taxon>Hexapoda</taxon>
        <taxon>Insecta</taxon>
        <taxon>Pterygota</taxon>
        <taxon>Neoptera</taxon>
        <taxon>Polyneoptera</taxon>
        <taxon>Phasmatodea</taxon>
        <taxon>Timematodea</taxon>
        <taxon>Timematoidea</taxon>
        <taxon>Timematidae</taxon>
        <taxon>Timema</taxon>
    </lineage>
</organism>
<evidence type="ECO:0000256" key="4">
    <source>
        <dbReference type="ARBA" id="ARBA00023187"/>
    </source>
</evidence>
<evidence type="ECO:0000256" key="5">
    <source>
        <dbReference type="ARBA" id="ARBA00023242"/>
    </source>
</evidence>
<reference evidence="7" key="1">
    <citation type="submission" date="2020-11" db="EMBL/GenBank/DDBJ databases">
        <authorList>
            <person name="Tran Van P."/>
        </authorList>
    </citation>
    <scope>NUCLEOTIDE SEQUENCE</scope>
</reference>
<dbReference type="Gene3D" id="1.25.40.10">
    <property type="entry name" value="Tetratricopeptide repeat domain"/>
    <property type="match status" value="1"/>
</dbReference>
<evidence type="ECO:0000256" key="1">
    <source>
        <dbReference type="ARBA" id="ARBA00004123"/>
    </source>
</evidence>
<protein>
    <submittedName>
        <fullName evidence="7">Uncharacterized protein</fullName>
    </submittedName>
</protein>
<dbReference type="EMBL" id="OE003098">
    <property type="protein sequence ID" value="CAD7459732.1"/>
    <property type="molecule type" value="Genomic_DNA"/>
</dbReference>
<evidence type="ECO:0000313" key="7">
    <source>
        <dbReference type="EMBL" id="CAD7459732.1"/>
    </source>
</evidence>
<keyword evidence="3" id="KW-0677">Repeat</keyword>
<evidence type="ECO:0000256" key="6">
    <source>
        <dbReference type="SAM" id="MobiDB-lite"/>
    </source>
</evidence>
<evidence type="ECO:0000256" key="3">
    <source>
        <dbReference type="ARBA" id="ARBA00022737"/>
    </source>
</evidence>
<feature type="compositionally biased region" description="Acidic residues" evidence="6">
    <location>
        <begin position="53"/>
        <end position="70"/>
    </location>
</feature>
<keyword evidence="2" id="KW-0507">mRNA processing</keyword>
<proteinExistence type="predicted"/>
<dbReference type="SUPFAM" id="SSF48452">
    <property type="entry name" value="TPR-like"/>
    <property type="match status" value="1"/>
</dbReference>
<dbReference type="GO" id="GO:0008380">
    <property type="term" value="P:RNA splicing"/>
    <property type="evidence" value="ECO:0007669"/>
    <property type="project" value="UniProtKB-KW"/>
</dbReference>
<name>A0A7R9IJT3_9NEOP</name>
<dbReference type="PANTHER" id="PTHR17204">
    <property type="entry name" value="PRE-MRNA PROCESSING PROTEIN PRP39-RELATED"/>
    <property type="match status" value="1"/>
</dbReference>
<accession>A0A7R9IJT3</accession>
<gene>
    <name evidence="7" type="ORF">TTEB3V08_LOCUS7680</name>
</gene>
<sequence length="177" mass="20004">MSVDEILNIVKGISGCSECDVDDVEEWLLCDSNDQGFQIMTNDEILERVVDEQQEAEEDDSETGEGMEDETVSKDPYNYTAHIELITTCQTVGDLLELRQSRENMSKLFPLTPELWLSWLKDEVSLADSDPASKQAVIELFERAVGDYLFKTKDKGLDLTMLSITSCHNYSSQFSPD</sequence>
<feature type="region of interest" description="Disordered" evidence="6">
    <location>
        <begin position="53"/>
        <end position="73"/>
    </location>
</feature>